<name>A0A832WN74_9EURY</name>
<evidence type="ECO:0000256" key="3">
    <source>
        <dbReference type="ARBA" id="ARBA00012221"/>
    </source>
</evidence>
<dbReference type="EC" id="2.5.1.108" evidence="3 10"/>
<comment type="caution">
    <text evidence="11">The sequence shown here is derived from an EMBL/GenBank/DDBJ whole genome shotgun (WGS) entry which is preliminary data.</text>
</comment>
<dbReference type="Proteomes" id="UP000619545">
    <property type="component" value="Unassembled WGS sequence"/>
</dbReference>
<evidence type="ECO:0000256" key="8">
    <source>
        <dbReference type="ARBA" id="ARBA00023014"/>
    </source>
</evidence>
<dbReference type="Pfam" id="PF01866">
    <property type="entry name" value="Diphthamide_syn"/>
    <property type="match status" value="1"/>
</dbReference>
<dbReference type="GO" id="GO:0017183">
    <property type="term" value="P:protein histidyl modification to diphthamide"/>
    <property type="evidence" value="ECO:0007669"/>
    <property type="project" value="UniProtKB-UniRule"/>
</dbReference>
<keyword evidence="7 10" id="KW-0408">Iron</keyword>
<protein>
    <recommendedName>
        <fullName evidence="3 10">2-(3-amino-3-carboxypropyl)histidine synthase</fullName>
        <ecNumber evidence="3 10">2.5.1.108</ecNumber>
    </recommendedName>
</protein>
<dbReference type="GO" id="GO:0051539">
    <property type="term" value="F:4 iron, 4 sulfur cluster binding"/>
    <property type="evidence" value="ECO:0007669"/>
    <property type="project" value="UniProtKB-UniRule"/>
</dbReference>
<comment type="similarity">
    <text evidence="10">Belongs to the DPH1/DPH2 family.</text>
</comment>
<evidence type="ECO:0000313" key="11">
    <source>
        <dbReference type="EMBL" id="HII70987.1"/>
    </source>
</evidence>
<organism evidence="11 12">
    <name type="scientific">Methanopyrus kandleri</name>
    <dbReference type="NCBI Taxonomy" id="2320"/>
    <lineage>
        <taxon>Archaea</taxon>
        <taxon>Methanobacteriati</taxon>
        <taxon>Methanobacteriota</taxon>
        <taxon>Methanomada group</taxon>
        <taxon>Methanopyri</taxon>
        <taxon>Methanopyrales</taxon>
        <taxon>Methanopyraceae</taxon>
        <taxon>Methanopyrus</taxon>
    </lineage>
</organism>
<reference evidence="11" key="1">
    <citation type="journal article" date="2020" name="bioRxiv">
        <title>A rank-normalized archaeal taxonomy based on genome phylogeny resolves widespread incomplete and uneven classifications.</title>
        <authorList>
            <person name="Rinke C."/>
            <person name="Chuvochina M."/>
            <person name="Mussig A.J."/>
            <person name="Chaumeil P.-A."/>
            <person name="Waite D.W."/>
            <person name="Whitman W.B."/>
            <person name="Parks D.H."/>
            <person name="Hugenholtz P."/>
        </authorList>
    </citation>
    <scope>NUCLEOTIDE SEQUENCE</scope>
    <source>
        <strain evidence="11">UBA8853</strain>
    </source>
</reference>
<comment type="catalytic activity">
    <reaction evidence="9 10">
        <text>L-histidyl-[translation elongation factor 2] + S-adenosyl-L-methionine = 2-[(3S)-amino-3-carboxypropyl]-L-histidyl-[translation elongation factor 2] + S-methyl-5'-thioadenosine + H(+)</text>
        <dbReference type="Rhea" id="RHEA:36783"/>
        <dbReference type="Rhea" id="RHEA-COMP:9748"/>
        <dbReference type="Rhea" id="RHEA-COMP:9749"/>
        <dbReference type="ChEBI" id="CHEBI:15378"/>
        <dbReference type="ChEBI" id="CHEBI:17509"/>
        <dbReference type="ChEBI" id="CHEBI:29979"/>
        <dbReference type="ChEBI" id="CHEBI:59789"/>
        <dbReference type="ChEBI" id="CHEBI:73995"/>
        <dbReference type="EC" id="2.5.1.108"/>
    </reaction>
</comment>
<keyword evidence="8 10" id="KW-0411">Iron-sulfur</keyword>
<evidence type="ECO:0000256" key="5">
    <source>
        <dbReference type="ARBA" id="ARBA00022691"/>
    </source>
</evidence>
<comment type="function">
    <text evidence="10">Catalyzes the first step of diphthamide biosynthesis, i.e. the transfer of the 3-amino-3-carboxypropyl group from S-adenosyl-L-methionine (SAM) to the C2 position of the imidazole ring of the target histidine residue in translation elongation factor 2 (EF-2).</text>
</comment>
<dbReference type="GO" id="GO:0046872">
    <property type="term" value="F:metal ion binding"/>
    <property type="evidence" value="ECO:0007669"/>
    <property type="project" value="UniProtKB-KW"/>
</dbReference>
<dbReference type="InterPro" id="IPR042263">
    <property type="entry name" value="DPH1/DPH2_1"/>
</dbReference>
<dbReference type="NCBIfam" id="TIGR03682">
    <property type="entry name" value="arCOG04112"/>
    <property type="match status" value="1"/>
</dbReference>
<evidence type="ECO:0000313" key="12">
    <source>
        <dbReference type="Proteomes" id="UP000619545"/>
    </source>
</evidence>
<dbReference type="UniPathway" id="UPA00559"/>
<dbReference type="EMBL" id="DUJS01000004">
    <property type="protein sequence ID" value="HII70987.1"/>
    <property type="molecule type" value="Genomic_DNA"/>
</dbReference>
<dbReference type="InterPro" id="IPR016435">
    <property type="entry name" value="DPH1/DPH2"/>
</dbReference>
<comment type="pathway">
    <text evidence="2 10">Protein modification; peptidyl-diphthamide biosynthesis.</text>
</comment>
<evidence type="ECO:0000256" key="6">
    <source>
        <dbReference type="ARBA" id="ARBA00022723"/>
    </source>
</evidence>
<dbReference type="InterPro" id="IPR035435">
    <property type="entry name" value="DPH1/DPH2_euk_archaea"/>
</dbReference>
<comment type="cofactor">
    <cofactor evidence="1 10">
        <name>[4Fe-4S] cluster</name>
        <dbReference type="ChEBI" id="CHEBI:49883"/>
    </cofactor>
</comment>
<dbReference type="SFLD" id="SFLDS00032">
    <property type="entry name" value="Radical_SAM_3-amino-3-carboxyp"/>
    <property type="match status" value="1"/>
</dbReference>
<dbReference type="InterPro" id="IPR042264">
    <property type="entry name" value="DPH1/DPH2_2"/>
</dbReference>
<proteinExistence type="inferred from homology"/>
<dbReference type="PANTHER" id="PTHR10762">
    <property type="entry name" value="DIPHTHAMIDE BIOSYNTHESIS PROTEIN"/>
    <property type="match status" value="1"/>
</dbReference>
<evidence type="ECO:0000256" key="4">
    <source>
        <dbReference type="ARBA" id="ARBA00022679"/>
    </source>
</evidence>
<keyword evidence="4 10" id="KW-0808">Transferase</keyword>
<dbReference type="Gene3D" id="3.40.50.11850">
    <property type="entry name" value="Diphthamide synthesis DPH1/DPH2 domain 2"/>
    <property type="match status" value="1"/>
</dbReference>
<dbReference type="AlphaFoldDB" id="A0A832WN74"/>
<evidence type="ECO:0000256" key="7">
    <source>
        <dbReference type="ARBA" id="ARBA00023004"/>
    </source>
</evidence>
<keyword evidence="10" id="KW-0004">4Fe-4S</keyword>
<dbReference type="GeneID" id="1478112"/>
<dbReference type="PIRSF" id="PIRSF004967">
    <property type="entry name" value="DPH1"/>
    <property type="match status" value="1"/>
</dbReference>
<keyword evidence="6 10" id="KW-0479">Metal-binding</keyword>
<dbReference type="Gene3D" id="3.40.50.11860">
    <property type="entry name" value="Diphthamide synthesis DPH1/DPH2 domain 3"/>
    <property type="match status" value="1"/>
</dbReference>
<dbReference type="InterPro" id="IPR042265">
    <property type="entry name" value="DPH1/DPH2_3"/>
</dbReference>
<evidence type="ECO:0000256" key="1">
    <source>
        <dbReference type="ARBA" id="ARBA00001966"/>
    </source>
</evidence>
<dbReference type="NCBIfam" id="TIGR00322">
    <property type="entry name" value="diphth2_R"/>
    <property type="match status" value="1"/>
</dbReference>
<dbReference type="GO" id="GO:0090560">
    <property type="term" value="F:2-(3-amino-3-carboxypropyl)histidine synthase activity"/>
    <property type="evidence" value="ECO:0007669"/>
    <property type="project" value="UniProtKB-UniRule"/>
</dbReference>
<dbReference type="Gene3D" id="3.40.50.11840">
    <property type="entry name" value="Diphthamide synthesis DPH1/DPH2 domain 1"/>
    <property type="match status" value="1"/>
</dbReference>
<gene>
    <name evidence="11" type="primary">dph2</name>
    <name evidence="11" type="ORF">HA336_07140</name>
</gene>
<keyword evidence="5 10" id="KW-0949">S-adenosyl-L-methionine</keyword>
<sequence length="343" mass="38410">MTRCTSAESYDEDEVPRVVESLNVEGRVLVQAPDGLKRIAREVADVLEARGCEVELDAGRVFGACDITPGTVVRTDHIVHIGHYPIPEVERQIRELGATVHFLPTHGRKRVEPWMAEEAVEVLHNLGIDRVNVCATAQYVADLELVSEILRESGIEPVIRPGDGRRVATPGLVLGCNFSALDTSLPTIVVCSGSFHPAGVAIRTNRPVVQIDPTKGVLDSEDVEDVIRRILAVRLSKIREFNREEGFEIVESTALGQRRPDVVRVLDRPTWRLRYLTEDALRSLRRRQCVFCGCPRVPVDEAARFKRWVLLNPAELAAVRAGWKEYRLDEIPTPEDVLNALRR</sequence>
<accession>A0A832WN74</accession>
<evidence type="ECO:0000256" key="2">
    <source>
        <dbReference type="ARBA" id="ARBA00005156"/>
    </source>
</evidence>
<dbReference type="InterPro" id="IPR022428">
    <property type="entry name" value="Dph2_arc"/>
</dbReference>
<dbReference type="RefSeq" id="WP_011019885.1">
    <property type="nucleotide sequence ID" value="NZ_DUJS01000004.1"/>
</dbReference>
<dbReference type="PANTHER" id="PTHR10762:SF1">
    <property type="entry name" value="2-(3-AMINO-3-CARBOXYPROPYL)HISTIDINE SYNTHASE SUBUNIT 1"/>
    <property type="match status" value="1"/>
</dbReference>
<evidence type="ECO:0000256" key="10">
    <source>
        <dbReference type="PIRNR" id="PIRNR004967"/>
    </source>
</evidence>
<evidence type="ECO:0000256" key="9">
    <source>
        <dbReference type="ARBA" id="ARBA00048403"/>
    </source>
</evidence>